<dbReference type="EMBL" id="JYDL01000033">
    <property type="protein sequence ID" value="KRX22186.1"/>
    <property type="molecule type" value="Genomic_DNA"/>
</dbReference>
<proteinExistence type="predicted"/>
<sequence>MGVTPNCKFAEFVKQKQLFLLQFLNLKRKANNCCYRNVLSYSLIMLSSMQWHVIYLLPQDDGKQAFIQDCTD</sequence>
<dbReference type="Proteomes" id="UP000054630">
    <property type="component" value="Unassembled WGS sequence"/>
</dbReference>
<reference evidence="1 2" key="1">
    <citation type="submission" date="2015-01" db="EMBL/GenBank/DDBJ databases">
        <title>Evolution of Trichinella species and genotypes.</title>
        <authorList>
            <person name="Korhonen P.K."/>
            <person name="Edoardo P."/>
            <person name="Giuseppe L.R."/>
            <person name="Gasser R.B."/>
        </authorList>
    </citation>
    <scope>NUCLEOTIDE SEQUENCE [LARGE SCALE GENOMIC DNA]</scope>
    <source>
        <strain evidence="1">ISS37</strain>
    </source>
</reference>
<gene>
    <name evidence="1" type="ORF">T07_12745</name>
</gene>
<keyword evidence="2" id="KW-1185">Reference proteome</keyword>
<protein>
    <submittedName>
        <fullName evidence="1">Uncharacterized protein</fullName>
    </submittedName>
</protein>
<name>A0A0V0S6L8_9BILA</name>
<evidence type="ECO:0000313" key="1">
    <source>
        <dbReference type="EMBL" id="KRX22186.1"/>
    </source>
</evidence>
<organism evidence="1 2">
    <name type="scientific">Trichinella nelsoni</name>
    <dbReference type="NCBI Taxonomy" id="6336"/>
    <lineage>
        <taxon>Eukaryota</taxon>
        <taxon>Metazoa</taxon>
        <taxon>Ecdysozoa</taxon>
        <taxon>Nematoda</taxon>
        <taxon>Enoplea</taxon>
        <taxon>Dorylaimia</taxon>
        <taxon>Trichinellida</taxon>
        <taxon>Trichinellidae</taxon>
        <taxon>Trichinella</taxon>
    </lineage>
</organism>
<comment type="caution">
    <text evidence="1">The sequence shown here is derived from an EMBL/GenBank/DDBJ whole genome shotgun (WGS) entry which is preliminary data.</text>
</comment>
<accession>A0A0V0S6L8</accession>
<dbReference type="AlphaFoldDB" id="A0A0V0S6L8"/>
<evidence type="ECO:0000313" key="2">
    <source>
        <dbReference type="Proteomes" id="UP000054630"/>
    </source>
</evidence>